<evidence type="ECO:0000256" key="1">
    <source>
        <dbReference type="ARBA" id="ARBA00022723"/>
    </source>
</evidence>
<dbReference type="PROSITE" id="PS00518">
    <property type="entry name" value="ZF_RING_1"/>
    <property type="match status" value="1"/>
</dbReference>
<name>A0A8C3RH94_9PASS</name>
<dbReference type="InterPro" id="IPR017907">
    <property type="entry name" value="Znf_RING_CS"/>
</dbReference>
<evidence type="ECO:0000259" key="6">
    <source>
        <dbReference type="PROSITE" id="PS50089"/>
    </source>
</evidence>
<dbReference type="InterPro" id="IPR001841">
    <property type="entry name" value="Znf_RING"/>
</dbReference>
<evidence type="ECO:0000256" key="2">
    <source>
        <dbReference type="ARBA" id="ARBA00022771"/>
    </source>
</evidence>
<dbReference type="InterPro" id="IPR047126">
    <property type="entry name" value="RNF141-like"/>
</dbReference>
<evidence type="ECO:0000256" key="3">
    <source>
        <dbReference type="ARBA" id="ARBA00022833"/>
    </source>
</evidence>
<protein>
    <recommendedName>
        <fullName evidence="6">RING-type domain-containing protein</fullName>
    </recommendedName>
</protein>
<evidence type="ECO:0000256" key="5">
    <source>
        <dbReference type="SAM" id="MobiDB-lite"/>
    </source>
</evidence>
<evidence type="ECO:0000256" key="4">
    <source>
        <dbReference type="PROSITE-ProRule" id="PRU00175"/>
    </source>
</evidence>
<keyword evidence="8" id="KW-1185">Reference proteome</keyword>
<dbReference type="Ensembl" id="ENSCRFT00000021583.1">
    <property type="protein sequence ID" value="ENSCRFP00000020884.1"/>
    <property type="gene ID" value="ENSCRFG00000015523.1"/>
</dbReference>
<sequence>MATEVGGNCAICQDTWDDVASALPCGHHFCQGCVLQWEQINPVCPLCRRPIGIVRFSDNAGKSLEIVITALEQVPEATSQAGRAPGSQDENNPHSPVPAHPFSPQETPA</sequence>
<evidence type="ECO:0000313" key="8">
    <source>
        <dbReference type="Proteomes" id="UP000694396"/>
    </source>
</evidence>
<feature type="domain" description="RING-type" evidence="6">
    <location>
        <begin position="9"/>
        <end position="48"/>
    </location>
</feature>
<dbReference type="AlphaFoldDB" id="A0A8C3RH94"/>
<reference evidence="7" key="1">
    <citation type="submission" date="2025-08" db="UniProtKB">
        <authorList>
            <consortium name="Ensembl"/>
        </authorList>
    </citation>
    <scope>IDENTIFICATION</scope>
</reference>
<organism evidence="7 8">
    <name type="scientific">Cyanoderma ruficeps</name>
    <name type="common">rufous-capped babbler</name>
    <dbReference type="NCBI Taxonomy" id="181631"/>
    <lineage>
        <taxon>Eukaryota</taxon>
        <taxon>Metazoa</taxon>
        <taxon>Chordata</taxon>
        <taxon>Craniata</taxon>
        <taxon>Vertebrata</taxon>
        <taxon>Euteleostomi</taxon>
        <taxon>Archelosauria</taxon>
        <taxon>Archosauria</taxon>
        <taxon>Dinosauria</taxon>
        <taxon>Saurischia</taxon>
        <taxon>Theropoda</taxon>
        <taxon>Coelurosauria</taxon>
        <taxon>Aves</taxon>
        <taxon>Neognathae</taxon>
        <taxon>Neoaves</taxon>
        <taxon>Telluraves</taxon>
        <taxon>Australaves</taxon>
        <taxon>Passeriformes</taxon>
        <taxon>Sylvioidea</taxon>
        <taxon>Timaliidae</taxon>
        <taxon>Cyanoderma</taxon>
    </lineage>
</organism>
<dbReference type="Gene3D" id="3.30.40.10">
    <property type="entry name" value="Zinc/RING finger domain, C3HC4 (zinc finger)"/>
    <property type="match status" value="1"/>
</dbReference>
<reference evidence="7" key="2">
    <citation type="submission" date="2025-09" db="UniProtKB">
        <authorList>
            <consortium name="Ensembl"/>
        </authorList>
    </citation>
    <scope>IDENTIFICATION</scope>
</reference>
<dbReference type="SUPFAM" id="SSF57850">
    <property type="entry name" value="RING/U-box"/>
    <property type="match status" value="1"/>
</dbReference>
<accession>A0A8C3RH94</accession>
<feature type="region of interest" description="Disordered" evidence="5">
    <location>
        <begin position="76"/>
        <end position="109"/>
    </location>
</feature>
<dbReference type="Pfam" id="PF13639">
    <property type="entry name" value="zf-RING_2"/>
    <property type="match status" value="1"/>
</dbReference>
<dbReference type="PROSITE" id="PS50089">
    <property type="entry name" value="ZF_RING_2"/>
    <property type="match status" value="1"/>
</dbReference>
<keyword evidence="3" id="KW-0862">Zinc</keyword>
<dbReference type="PANTHER" id="PTHR12109:SF5">
    <property type="entry name" value="RING-TYPE DOMAIN-CONTAINING PROTEIN"/>
    <property type="match status" value="1"/>
</dbReference>
<dbReference type="Proteomes" id="UP000694396">
    <property type="component" value="Unplaced"/>
</dbReference>
<keyword evidence="2 4" id="KW-0863">Zinc-finger</keyword>
<dbReference type="InterPro" id="IPR013083">
    <property type="entry name" value="Znf_RING/FYVE/PHD"/>
</dbReference>
<evidence type="ECO:0000313" key="7">
    <source>
        <dbReference type="Ensembl" id="ENSCRFP00000020884.1"/>
    </source>
</evidence>
<proteinExistence type="predicted"/>
<dbReference type="SMART" id="SM00184">
    <property type="entry name" value="RING"/>
    <property type="match status" value="1"/>
</dbReference>
<dbReference type="GO" id="GO:0008270">
    <property type="term" value="F:zinc ion binding"/>
    <property type="evidence" value="ECO:0007669"/>
    <property type="project" value="UniProtKB-KW"/>
</dbReference>
<keyword evidence="1" id="KW-0479">Metal-binding</keyword>
<dbReference type="PANTHER" id="PTHR12109">
    <property type="entry name" value="RING FINGER PROTEIN 141-RELATED"/>
    <property type="match status" value="1"/>
</dbReference>